<keyword evidence="3 6" id="KW-1133">Transmembrane helix</keyword>
<proteinExistence type="predicted"/>
<sequence>MDKQSQANSRKSHRKTVTGSRRKTKRKIADVSKNWRDYRHLHKQSRHKKLPGDLGVKGSDHYHSYKRPAERLLKRLKQERPGIIPPHVNIHRHRTRRPSFIGGRGVEKEIQLIQKTLQKHGKKVQPKVGWEYNKRQKRLLLGFRHRKLEKGFRYFEPVKEFFPRHLKPNRPLPDVIFFFLNVIIFLTTGIYYGSSSGLKALTIYLEDVYEYQQFKDGKNITDHMGHIFWRSEVPFEYYGEIYNRNILFTCTIILIGFLGVYLADQMLHLIYAVGMLISIGVSGIVAISVKKGNYCFKFMHIVNPLLQLLLDNYYEKIDAVDVNGNALQMGGKQVQIRTYKAANLMDRLQLGLHCCGNKGYEDYTGRNAKIPSSCCTPLWNLNPYCSKVIPFDETEFKAKFTQVEAEVGSCYNRLETICDNGYRIMGPTAELLCDFQLILYAFSCVALIMQARQIRQLKRVPHLRISAGSVSQSLQASVGNEATKGGGVNVLVNAGTLTEKQTDHLQQLRRESGLANQEAEDDESSSSSAEIPVHLVNFTDMKNLQQFVDTEDKSHLDKLNVDKAVEGFAGRFNIVANKTLQTYVSGIFSTTFQNETNAALEAINQTLERQFAQHTTEYDWRKLLTKPKKRERFKQGYSDTTGRGFKPTVVVKRVRGPKPKPLTMSVATDNSHNDEKI</sequence>
<evidence type="ECO:0000256" key="3">
    <source>
        <dbReference type="ARBA" id="ARBA00022989"/>
    </source>
</evidence>
<accession>A0A1D2MAX7</accession>
<protein>
    <submittedName>
        <fullName evidence="7">23 kDa integral membrane protein</fullName>
    </submittedName>
</protein>
<organism evidence="7 8">
    <name type="scientific">Orchesella cincta</name>
    <name type="common">Springtail</name>
    <name type="synonym">Podura cincta</name>
    <dbReference type="NCBI Taxonomy" id="48709"/>
    <lineage>
        <taxon>Eukaryota</taxon>
        <taxon>Metazoa</taxon>
        <taxon>Ecdysozoa</taxon>
        <taxon>Arthropoda</taxon>
        <taxon>Hexapoda</taxon>
        <taxon>Collembola</taxon>
        <taxon>Entomobryomorpha</taxon>
        <taxon>Entomobryoidea</taxon>
        <taxon>Orchesellidae</taxon>
        <taxon>Orchesellinae</taxon>
        <taxon>Orchesella</taxon>
    </lineage>
</organism>
<evidence type="ECO:0000256" key="5">
    <source>
        <dbReference type="SAM" id="MobiDB-lite"/>
    </source>
</evidence>
<dbReference type="AlphaFoldDB" id="A0A1D2MAX7"/>
<feature type="compositionally biased region" description="Basic residues" evidence="5">
    <location>
        <begin position="10"/>
        <end position="26"/>
    </location>
</feature>
<evidence type="ECO:0000256" key="4">
    <source>
        <dbReference type="ARBA" id="ARBA00023136"/>
    </source>
</evidence>
<feature type="transmembrane region" description="Helical" evidence="6">
    <location>
        <begin position="175"/>
        <end position="193"/>
    </location>
</feature>
<evidence type="ECO:0000256" key="6">
    <source>
        <dbReference type="SAM" id="Phobius"/>
    </source>
</evidence>
<feature type="region of interest" description="Disordered" evidence="5">
    <location>
        <begin position="1"/>
        <end position="32"/>
    </location>
</feature>
<dbReference type="InterPro" id="IPR008952">
    <property type="entry name" value="Tetraspanin_EC2_sf"/>
</dbReference>
<evidence type="ECO:0000313" key="8">
    <source>
        <dbReference type="Proteomes" id="UP000094527"/>
    </source>
</evidence>
<name>A0A1D2MAX7_ORCCI</name>
<feature type="region of interest" description="Disordered" evidence="5">
    <location>
        <begin position="656"/>
        <end position="677"/>
    </location>
</feature>
<gene>
    <name evidence="7" type="ORF">Ocin01_16535</name>
</gene>
<reference evidence="7 8" key="1">
    <citation type="journal article" date="2016" name="Genome Biol. Evol.">
        <title>Gene Family Evolution Reflects Adaptation to Soil Environmental Stressors in the Genome of the Collembolan Orchesella cincta.</title>
        <authorList>
            <person name="Faddeeva-Vakhrusheva A."/>
            <person name="Derks M.F."/>
            <person name="Anvar S.Y."/>
            <person name="Agamennone V."/>
            <person name="Suring W."/>
            <person name="Smit S."/>
            <person name="van Straalen N.M."/>
            <person name="Roelofs D."/>
        </authorList>
    </citation>
    <scope>NUCLEOTIDE SEQUENCE [LARGE SCALE GENOMIC DNA]</scope>
    <source>
        <tissue evidence="7">Mixed pool</tissue>
    </source>
</reference>
<feature type="transmembrane region" description="Helical" evidence="6">
    <location>
        <begin position="246"/>
        <end position="263"/>
    </location>
</feature>
<dbReference type="Proteomes" id="UP000094527">
    <property type="component" value="Unassembled WGS sequence"/>
</dbReference>
<evidence type="ECO:0000313" key="7">
    <source>
        <dbReference type="EMBL" id="ODM90148.1"/>
    </source>
</evidence>
<keyword evidence="2 6" id="KW-0812">Transmembrane</keyword>
<comment type="subcellular location">
    <subcellularLocation>
        <location evidence="1">Membrane</location>
        <topology evidence="1">Multi-pass membrane protein</topology>
    </subcellularLocation>
</comment>
<dbReference type="EMBL" id="LJIJ01002143">
    <property type="protein sequence ID" value="ODM90148.1"/>
    <property type="molecule type" value="Genomic_DNA"/>
</dbReference>
<comment type="caution">
    <text evidence="7">The sequence shown here is derived from an EMBL/GenBank/DDBJ whole genome shotgun (WGS) entry which is preliminary data.</text>
</comment>
<dbReference type="Gene3D" id="1.10.1450.10">
    <property type="entry name" value="Tetraspanin"/>
    <property type="match status" value="1"/>
</dbReference>
<keyword evidence="4 6" id="KW-0472">Membrane</keyword>
<dbReference type="SUPFAM" id="SSF48652">
    <property type="entry name" value="Tetraspanin"/>
    <property type="match status" value="1"/>
</dbReference>
<feature type="transmembrane region" description="Helical" evidence="6">
    <location>
        <begin position="269"/>
        <end position="289"/>
    </location>
</feature>
<dbReference type="CDD" id="cd03127">
    <property type="entry name" value="tetraspanin_LEL"/>
    <property type="match status" value="1"/>
</dbReference>
<dbReference type="GO" id="GO:0016020">
    <property type="term" value="C:membrane"/>
    <property type="evidence" value="ECO:0007669"/>
    <property type="project" value="UniProtKB-SubCell"/>
</dbReference>
<feature type="region of interest" description="Disordered" evidence="5">
    <location>
        <begin position="43"/>
        <end position="62"/>
    </location>
</feature>
<dbReference type="InterPro" id="IPR018499">
    <property type="entry name" value="Tetraspanin/Peripherin"/>
</dbReference>
<keyword evidence="8" id="KW-1185">Reference proteome</keyword>
<dbReference type="Pfam" id="PF00335">
    <property type="entry name" value="Tetraspanin"/>
    <property type="match status" value="1"/>
</dbReference>
<evidence type="ECO:0000256" key="2">
    <source>
        <dbReference type="ARBA" id="ARBA00022692"/>
    </source>
</evidence>
<evidence type="ECO:0000256" key="1">
    <source>
        <dbReference type="ARBA" id="ARBA00004141"/>
    </source>
</evidence>